<dbReference type="InterPro" id="IPR007583">
    <property type="entry name" value="GRASP55_65"/>
</dbReference>
<keyword evidence="6" id="KW-0333">Golgi apparatus</keyword>
<name>A0AAN9C7E6_9TELE</name>
<evidence type="ECO:0000256" key="9">
    <source>
        <dbReference type="PIRSR" id="PIRSR607583-1"/>
    </source>
</evidence>
<dbReference type="FunFam" id="2.30.42.10:FF:000056">
    <property type="entry name" value="Golgi reassembly-stacking protein 2 isoform 1"/>
    <property type="match status" value="1"/>
</dbReference>
<evidence type="ECO:0000256" key="1">
    <source>
        <dbReference type="ARBA" id="ARBA00004394"/>
    </source>
</evidence>
<evidence type="ECO:0000256" key="2">
    <source>
        <dbReference type="ARBA" id="ARBA00007144"/>
    </source>
</evidence>
<keyword evidence="4" id="KW-0519">Myristate</keyword>
<dbReference type="GO" id="GO:0046872">
    <property type="term" value="F:metal ion binding"/>
    <property type="evidence" value="ECO:0007669"/>
    <property type="project" value="UniProtKB-KW"/>
</dbReference>
<dbReference type="Pfam" id="PF04495">
    <property type="entry name" value="GRASP55_65"/>
    <property type="match status" value="1"/>
</dbReference>
<sequence>MGLIQSVFAAESGYHVHAIQENSPAERAGLEPFFDFILSIGHTRLNKESSTLKDLLKANVEKPVKLEVYSSKVMRIRELEVVPSNMWGGQGLLGASVRFCTFQGANHNVWHVLDVEGNSPAELAGLKPYSDYIVGADQVLQESEDFFSLIEASEGKALKLLVYNTRCDRCREVMITPNGAWGGEGSLGCGVGFGYLHRIPMRPFISDQSQNASATSENQEDKRWSESLLANERERDVTEDAGEGLVQDTSEASASSPDTCETTAVDLSARSSSPTEDDDDDDDDGVCSTEDVSALTRPADSVRISVQKSGSGICSVHTPPRRIFNMEDDEVSASTQRTLT</sequence>
<evidence type="ECO:0000256" key="3">
    <source>
        <dbReference type="ARBA" id="ARBA00022553"/>
    </source>
</evidence>
<keyword evidence="3" id="KW-0597">Phosphoprotein</keyword>
<keyword evidence="9" id="KW-0479">Metal-binding</keyword>
<dbReference type="SUPFAM" id="SSF50156">
    <property type="entry name" value="PDZ domain-like"/>
    <property type="match status" value="2"/>
</dbReference>
<evidence type="ECO:0000256" key="7">
    <source>
        <dbReference type="ARBA" id="ARBA00023136"/>
    </source>
</evidence>
<dbReference type="AlphaFoldDB" id="A0AAN9C7E6"/>
<feature type="compositionally biased region" description="Polar residues" evidence="10">
    <location>
        <begin position="247"/>
        <end position="262"/>
    </location>
</feature>
<feature type="binding site" evidence="9">
    <location>
        <position position="15"/>
    </location>
    <ligand>
        <name>Zn(2+)</name>
        <dbReference type="ChEBI" id="CHEBI:29105"/>
    </ligand>
</feature>
<evidence type="ECO:0000259" key="11">
    <source>
        <dbReference type="PROSITE" id="PS51865"/>
    </source>
</evidence>
<evidence type="ECO:0000313" key="12">
    <source>
        <dbReference type="EMBL" id="KAK7123286.1"/>
    </source>
</evidence>
<feature type="binding site" evidence="9">
    <location>
        <position position="17"/>
    </location>
    <ligand>
        <name>Zn(2+)</name>
        <dbReference type="ChEBI" id="CHEBI:29105"/>
    </ligand>
</feature>
<feature type="domain" description="PDZ GRASP-type" evidence="11">
    <location>
        <begin position="12"/>
        <end position="102"/>
    </location>
</feature>
<comment type="similarity">
    <text evidence="2">Belongs to the GORASP family.</text>
</comment>
<evidence type="ECO:0000256" key="6">
    <source>
        <dbReference type="ARBA" id="ARBA00023034"/>
    </source>
</evidence>
<evidence type="ECO:0000256" key="4">
    <source>
        <dbReference type="ARBA" id="ARBA00022707"/>
    </source>
</evidence>
<keyword evidence="9" id="KW-0862">Zinc</keyword>
<dbReference type="Proteomes" id="UP001364617">
    <property type="component" value="Unassembled WGS sequence"/>
</dbReference>
<dbReference type="GO" id="GO:0000139">
    <property type="term" value="C:Golgi membrane"/>
    <property type="evidence" value="ECO:0007669"/>
    <property type="project" value="UniProtKB-SubCell"/>
</dbReference>
<feature type="compositionally biased region" description="Acidic residues" evidence="10">
    <location>
        <begin position="275"/>
        <end position="285"/>
    </location>
</feature>
<dbReference type="GO" id="GO:0007030">
    <property type="term" value="P:Golgi organization"/>
    <property type="evidence" value="ECO:0007669"/>
    <property type="project" value="TreeGrafter"/>
</dbReference>
<evidence type="ECO:0000256" key="5">
    <source>
        <dbReference type="ARBA" id="ARBA00022737"/>
    </source>
</evidence>
<dbReference type="Gene3D" id="2.30.42.10">
    <property type="match status" value="2"/>
</dbReference>
<feature type="domain" description="PDZ GRASP-type" evidence="11">
    <location>
        <begin position="108"/>
        <end position="196"/>
    </location>
</feature>
<feature type="binding site" evidence="9">
    <location>
        <position position="100"/>
    </location>
    <ligand>
        <name>Zn(2+)</name>
        <dbReference type="ChEBI" id="CHEBI:29105"/>
    </ligand>
</feature>
<organism evidence="12 13">
    <name type="scientific">Phoxinus phoxinus</name>
    <name type="common">Eurasian minnow</name>
    <dbReference type="NCBI Taxonomy" id="58324"/>
    <lineage>
        <taxon>Eukaryota</taxon>
        <taxon>Metazoa</taxon>
        <taxon>Chordata</taxon>
        <taxon>Craniata</taxon>
        <taxon>Vertebrata</taxon>
        <taxon>Euteleostomi</taxon>
        <taxon>Actinopterygii</taxon>
        <taxon>Neopterygii</taxon>
        <taxon>Teleostei</taxon>
        <taxon>Ostariophysi</taxon>
        <taxon>Cypriniformes</taxon>
        <taxon>Leuciscidae</taxon>
        <taxon>Phoxininae</taxon>
        <taxon>Phoxinus</taxon>
    </lineage>
</organism>
<dbReference type="InterPro" id="IPR024958">
    <property type="entry name" value="GRASP_PDZ"/>
</dbReference>
<accession>A0AAN9C7E6</accession>
<evidence type="ECO:0000256" key="8">
    <source>
        <dbReference type="ARBA" id="ARBA00023288"/>
    </source>
</evidence>
<proteinExistence type="inferred from homology"/>
<keyword evidence="5" id="KW-0677">Repeat</keyword>
<keyword evidence="13" id="KW-1185">Reference proteome</keyword>
<dbReference type="PROSITE" id="PS51865">
    <property type="entry name" value="PDZ_GRASP"/>
    <property type="match status" value="2"/>
</dbReference>
<evidence type="ECO:0000313" key="13">
    <source>
        <dbReference type="Proteomes" id="UP001364617"/>
    </source>
</evidence>
<keyword evidence="7" id="KW-0472">Membrane</keyword>
<dbReference type="PANTHER" id="PTHR12893">
    <property type="entry name" value="GOLGI REASSEMBLY STACKING PROTEIN GRASP"/>
    <property type="match status" value="1"/>
</dbReference>
<keyword evidence="8" id="KW-0449">Lipoprotein</keyword>
<reference evidence="12 13" key="1">
    <citation type="submission" date="2024-02" db="EMBL/GenBank/DDBJ databases">
        <title>Chromosome-level genome assembly of the Eurasian Minnow (Phoxinus phoxinus).</title>
        <authorList>
            <person name="Oriowo T.O."/>
            <person name="Martin S."/>
            <person name="Stange M."/>
            <person name="Chrysostomakis Y."/>
            <person name="Brown T."/>
            <person name="Winkler S."/>
            <person name="Kukowka S."/>
            <person name="Myers E.W."/>
            <person name="Bohne A."/>
        </authorList>
    </citation>
    <scope>NUCLEOTIDE SEQUENCE [LARGE SCALE GENOMIC DNA]</scope>
    <source>
        <strain evidence="12">ZFMK-TIS-60720</strain>
        <tissue evidence="12">Whole Organism</tissue>
    </source>
</reference>
<protein>
    <recommendedName>
        <fullName evidence="11">PDZ GRASP-type domain-containing protein</fullName>
    </recommendedName>
</protein>
<comment type="subcellular location">
    <subcellularLocation>
        <location evidence="1">Golgi apparatus membrane</location>
    </subcellularLocation>
</comment>
<feature type="region of interest" description="Disordered" evidence="10">
    <location>
        <begin position="230"/>
        <end position="340"/>
    </location>
</feature>
<dbReference type="InterPro" id="IPR036034">
    <property type="entry name" value="PDZ_sf"/>
</dbReference>
<evidence type="ECO:0000256" key="10">
    <source>
        <dbReference type="SAM" id="MobiDB-lite"/>
    </source>
</evidence>
<dbReference type="FunFam" id="2.30.42.10:FF:000026">
    <property type="entry name" value="Golgi reassembly stacking protein 2"/>
    <property type="match status" value="1"/>
</dbReference>
<dbReference type="PANTHER" id="PTHR12893:SF1">
    <property type="entry name" value="GOLGI REASSEMBLY-STACKING PROTEIN 2"/>
    <property type="match status" value="1"/>
</dbReference>
<dbReference type="EMBL" id="JAYKXH010000024">
    <property type="protein sequence ID" value="KAK7123286.1"/>
    <property type="molecule type" value="Genomic_DNA"/>
</dbReference>
<comment type="caution">
    <text evidence="12">The sequence shown here is derived from an EMBL/GenBank/DDBJ whole genome shotgun (WGS) entry which is preliminary data.</text>
</comment>
<gene>
    <name evidence="12" type="ORF">R3I93_021638</name>
</gene>